<feature type="chain" id="PRO_5005660249" description="EF-hand domain-containing protein" evidence="3">
    <location>
        <begin position="27"/>
        <end position="267"/>
    </location>
</feature>
<dbReference type="PROSITE" id="PS50222">
    <property type="entry name" value="EF_HAND_2"/>
    <property type="match status" value="3"/>
</dbReference>
<evidence type="ECO:0000256" key="2">
    <source>
        <dbReference type="ARBA" id="ARBA00022737"/>
    </source>
</evidence>
<name>A6DMT0_9BACT</name>
<keyword evidence="2" id="KW-0677">Repeat</keyword>
<accession>A6DMT0</accession>
<dbReference type="PROSITE" id="PS00018">
    <property type="entry name" value="EF_HAND_1"/>
    <property type="match status" value="3"/>
</dbReference>
<comment type="caution">
    <text evidence="5">The sequence shown here is derived from an EMBL/GenBank/DDBJ whole genome shotgun (WGS) entry which is preliminary data.</text>
</comment>
<proteinExistence type="predicted"/>
<dbReference type="GO" id="GO:0005509">
    <property type="term" value="F:calcium ion binding"/>
    <property type="evidence" value="ECO:0007669"/>
    <property type="project" value="InterPro"/>
</dbReference>
<dbReference type="InterPro" id="IPR018247">
    <property type="entry name" value="EF_Hand_1_Ca_BS"/>
</dbReference>
<dbReference type="Gene3D" id="1.10.238.10">
    <property type="entry name" value="EF-hand"/>
    <property type="match status" value="2"/>
</dbReference>
<sequence length="267" mass="29996">MTTFKKRFIKIMIVSLLCLNSFQLYAKSVKGPKSSLIIGVVQKVDGNKIEVLSRDNYLRKLTIDENSKIKFLSFENTEKVIKANYGITVSVKDEVIQSASLTLPATSKIVEPTHEMLKMTPAELFKVTDLDGNGQVSYAEIAQVLEQSPKHGPKKFNKSDRDKSGTLNQKEFAAVLTRMEWWNLSRKTPEEMFKPADKDGNGLLSKAEFALFLGKNAHLNTFFKRADKDQSGSVDLKEAGIYIDQEIFPSKKAKNIRKAKIQKASGQ</sequence>
<dbReference type="PANTHER" id="PTHR10827:SF98">
    <property type="entry name" value="45 KDA CALCIUM-BINDING PROTEIN"/>
    <property type="match status" value="1"/>
</dbReference>
<feature type="signal peptide" evidence="3">
    <location>
        <begin position="1"/>
        <end position="26"/>
    </location>
</feature>
<dbReference type="OrthoDB" id="9779686at2"/>
<dbReference type="SMART" id="SM00054">
    <property type="entry name" value="EFh"/>
    <property type="match status" value="4"/>
</dbReference>
<dbReference type="Pfam" id="PF13202">
    <property type="entry name" value="EF-hand_5"/>
    <property type="match status" value="3"/>
</dbReference>
<evidence type="ECO:0000313" key="6">
    <source>
        <dbReference type="Proteomes" id="UP000004947"/>
    </source>
</evidence>
<evidence type="ECO:0000313" key="5">
    <source>
        <dbReference type="EMBL" id="EDM26966.1"/>
    </source>
</evidence>
<evidence type="ECO:0000256" key="3">
    <source>
        <dbReference type="SAM" id="SignalP"/>
    </source>
</evidence>
<dbReference type="Proteomes" id="UP000004947">
    <property type="component" value="Unassembled WGS sequence"/>
</dbReference>
<feature type="domain" description="EF-hand" evidence="4">
    <location>
        <begin position="116"/>
        <end position="151"/>
    </location>
</feature>
<dbReference type="STRING" id="313628.LNTAR_06974"/>
<keyword evidence="6" id="KW-1185">Reference proteome</keyword>
<reference evidence="5 6" key="1">
    <citation type="journal article" date="2010" name="J. Bacteriol.">
        <title>Genome sequence of Lentisphaera araneosa HTCC2155T, the type species of the order Lentisphaerales in the phylum Lentisphaerae.</title>
        <authorList>
            <person name="Thrash J.C."/>
            <person name="Cho J.C."/>
            <person name="Vergin K.L."/>
            <person name="Morris R.M."/>
            <person name="Giovannoni S.J."/>
        </authorList>
    </citation>
    <scope>NUCLEOTIDE SEQUENCE [LARGE SCALE GENOMIC DNA]</scope>
    <source>
        <strain evidence="5 6">HTCC2155</strain>
    </source>
</reference>
<evidence type="ECO:0000256" key="1">
    <source>
        <dbReference type="ARBA" id="ARBA00022723"/>
    </source>
</evidence>
<dbReference type="InterPro" id="IPR011992">
    <property type="entry name" value="EF-hand-dom_pair"/>
</dbReference>
<dbReference type="InterPro" id="IPR002048">
    <property type="entry name" value="EF_hand_dom"/>
</dbReference>
<dbReference type="EMBL" id="ABCK01000012">
    <property type="protein sequence ID" value="EDM26966.1"/>
    <property type="molecule type" value="Genomic_DNA"/>
</dbReference>
<dbReference type="RefSeq" id="WP_007279173.1">
    <property type="nucleotide sequence ID" value="NZ_ABCK01000012.1"/>
</dbReference>
<protein>
    <recommendedName>
        <fullName evidence="4">EF-hand domain-containing protein</fullName>
    </recommendedName>
</protein>
<dbReference type="PANTHER" id="PTHR10827">
    <property type="entry name" value="RETICULOCALBIN"/>
    <property type="match status" value="1"/>
</dbReference>
<dbReference type="AlphaFoldDB" id="A6DMT0"/>
<keyword evidence="1" id="KW-0479">Metal-binding</keyword>
<dbReference type="CDD" id="cd00051">
    <property type="entry name" value="EFh"/>
    <property type="match status" value="1"/>
</dbReference>
<feature type="domain" description="EF-hand" evidence="4">
    <location>
        <begin position="156"/>
        <end position="182"/>
    </location>
</feature>
<dbReference type="SUPFAM" id="SSF47473">
    <property type="entry name" value="EF-hand"/>
    <property type="match status" value="1"/>
</dbReference>
<evidence type="ECO:0000259" key="4">
    <source>
        <dbReference type="PROSITE" id="PS50222"/>
    </source>
</evidence>
<organism evidence="5 6">
    <name type="scientific">Lentisphaera araneosa HTCC2155</name>
    <dbReference type="NCBI Taxonomy" id="313628"/>
    <lineage>
        <taxon>Bacteria</taxon>
        <taxon>Pseudomonadati</taxon>
        <taxon>Lentisphaerota</taxon>
        <taxon>Lentisphaeria</taxon>
        <taxon>Lentisphaerales</taxon>
        <taxon>Lentisphaeraceae</taxon>
        <taxon>Lentisphaera</taxon>
    </lineage>
</organism>
<feature type="domain" description="EF-hand" evidence="4">
    <location>
        <begin position="184"/>
        <end position="219"/>
    </location>
</feature>
<gene>
    <name evidence="5" type="ORF">LNTAR_06974</name>
</gene>
<keyword evidence="3" id="KW-0732">Signal</keyword>